<dbReference type="SUPFAM" id="SSF55874">
    <property type="entry name" value="ATPase domain of HSP90 chaperone/DNA topoisomerase II/histidine kinase"/>
    <property type="match status" value="1"/>
</dbReference>
<dbReference type="PROSITE" id="PS50885">
    <property type="entry name" value="HAMP"/>
    <property type="match status" value="1"/>
</dbReference>
<dbReference type="PANTHER" id="PTHR45436">
    <property type="entry name" value="SENSOR HISTIDINE KINASE YKOH"/>
    <property type="match status" value="1"/>
</dbReference>
<evidence type="ECO:0000259" key="13">
    <source>
        <dbReference type="PROSITE" id="PS50885"/>
    </source>
</evidence>
<keyword evidence="6 11" id="KW-0812">Transmembrane</keyword>
<dbReference type="EMBL" id="BAABGQ010000006">
    <property type="protein sequence ID" value="GAA4503483.1"/>
    <property type="molecule type" value="Genomic_DNA"/>
</dbReference>
<organism evidence="14 15">
    <name type="scientific">Hymenobacter ginsengisoli</name>
    <dbReference type="NCBI Taxonomy" id="1051626"/>
    <lineage>
        <taxon>Bacteria</taxon>
        <taxon>Pseudomonadati</taxon>
        <taxon>Bacteroidota</taxon>
        <taxon>Cytophagia</taxon>
        <taxon>Cytophagales</taxon>
        <taxon>Hymenobacteraceae</taxon>
        <taxon>Hymenobacter</taxon>
    </lineage>
</organism>
<evidence type="ECO:0000313" key="14">
    <source>
        <dbReference type="EMBL" id="GAA4503483.1"/>
    </source>
</evidence>
<evidence type="ECO:0000256" key="8">
    <source>
        <dbReference type="ARBA" id="ARBA00022989"/>
    </source>
</evidence>
<dbReference type="InterPro" id="IPR050428">
    <property type="entry name" value="TCS_sensor_his_kinase"/>
</dbReference>
<dbReference type="PROSITE" id="PS50109">
    <property type="entry name" value="HIS_KIN"/>
    <property type="match status" value="1"/>
</dbReference>
<evidence type="ECO:0000313" key="15">
    <source>
        <dbReference type="Proteomes" id="UP001501243"/>
    </source>
</evidence>
<evidence type="ECO:0000256" key="7">
    <source>
        <dbReference type="ARBA" id="ARBA00022777"/>
    </source>
</evidence>
<feature type="transmembrane region" description="Helical" evidence="11">
    <location>
        <begin position="7"/>
        <end position="28"/>
    </location>
</feature>
<accession>A0ABP8QHS8</accession>
<dbReference type="PANTHER" id="PTHR45436:SF15">
    <property type="entry name" value="SENSOR HISTIDINE KINASE CUSS"/>
    <property type="match status" value="1"/>
</dbReference>
<dbReference type="InterPro" id="IPR003594">
    <property type="entry name" value="HATPase_dom"/>
</dbReference>
<evidence type="ECO:0000256" key="9">
    <source>
        <dbReference type="ARBA" id="ARBA00023012"/>
    </source>
</evidence>
<dbReference type="Proteomes" id="UP001501243">
    <property type="component" value="Unassembled WGS sequence"/>
</dbReference>
<evidence type="ECO:0000256" key="10">
    <source>
        <dbReference type="ARBA" id="ARBA00023136"/>
    </source>
</evidence>
<dbReference type="Pfam" id="PF02518">
    <property type="entry name" value="HATPase_c"/>
    <property type="match status" value="1"/>
</dbReference>
<dbReference type="InterPro" id="IPR003660">
    <property type="entry name" value="HAMP_dom"/>
</dbReference>
<dbReference type="Gene3D" id="1.10.287.130">
    <property type="match status" value="1"/>
</dbReference>
<evidence type="ECO:0000256" key="6">
    <source>
        <dbReference type="ARBA" id="ARBA00022692"/>
    </source>
</evidence>
<keyword evidence="7 14" id="KW-0418">Kinase</keyword>
<feature type="domain" description="HAMP" evidence="13">
    <location>
        <begin position="178"/>
        <end position="231"/>
    </location>
</feature>
<keyword evidence="10 11" id="KW-0472">Membrane</keyword>
<evidence type="ECO:0000256" key="2">
    <source>
        <dbReference type="ARBA" id="ARBA00004141"/>
    </source>
</evidence>
<dbReference type="InterPro" id="IPR036097">
    <property type="entry name" value="HisK_dim/P_sf"/>
</dbReference>
<dbReference type="SMART" id="SM00387">
    <property type="entry name" value="HATPase_c"/>
    <property type="match status" value="1"/>
</dbReference>
<dbReference type="Gene3D" id="6.10.340.10">
    <property type="match status" value="1"/>
</dbReference>
<keyword evidence="9" id="KW-0902">Two-component regulatory system</keyword>
<proteinExistence type="predicted"/>
<dbReference type="Gene3D" id="3.30.565.10">
    <property type="entry name" value="Histidine kinase-like ATPase, C-terminal domain"/>
    <property type="match status" value="1"/>
</dbReference>
<evidence type="ECO:0000259" key="12">
    <source>
        <dbReference type="PROSITE" id="PS50109"/>
    </source>
</evidence>
<sequence length="460" mass="49673">MQIKHKLLLWFAALVMGLLLALAGYVYVSTARFRAQTFAERLARKAALTQQVLALGDSAAGAMLVSLPEQTQYVYDPAGQPVYTAGLTPDFQPSAAWLGRARTQDSLAFTYPSPGHAERKEGMALSYRRPGAPGRYVTVVTAYDQEGHAELHRLRQVLGLGMLGAVAVVGALGWLFAVRALAPLTLVIGQLRTPRAGTAGFRLRPANVRDEVGQLALAFNDLLARQETLAESQRAFISHASHELRTPLTTLKGWLETSLAYDQDAASLRVGLGRAVQELDRLTALTNGLLYLAWLDGPDPSLPTSPLDLVDTLLEVVSTAQRQYAGQPFNLDLSEGVQQQTQAPTLLGHASLLRTALGNLVDNAAKYSAGQPVEVCLEMDTEAAVRVRIEDRGPGIRPDEAERLFEPLTRGRDVPADVPGFGIGLTLARRIIERHGGTLHLRPRPGGGTVAEVRLPLARG</sequence>
<dbReference type="SUPFAM" id="SSF47384">
    <property type="entry name" value="Homodimeric domain of signal transducing histidine kinase"/>
    <property type="match status" value="1"/>
</dbReference>
<dbReference type="InterPro" id="IPR005467">
    <property type="entry name" value="His_kinase_dom"/>
</dbReference>
<evidence type="ECO:0000256" key="4">
    <source>
        <dbReference type="ARBA" id="ARBA00022553"/>
    </source>
</evidence>
<feature type="domain" description="Histidine kinase" evidence="12">
    <location>
        <begin position="239"/>
        <end position="459"/>
    </location>
</feature>
<gene>
    <name evidence="14" type="ORF">GCM10023172_28410</name>
</gene>
<comment type="caution">
    <text evidence="14">The sequence shown here is derived from an EMBL/GenBank/DDBJ whole genome shotgun (WGS) entry which is preliminary data.</text>
</comment>
<evidence type="ECO:0000256" key="3">
    <source>
        <dbReference type="ARBA" id="ARBA00012438"/>
    </source>
</evidence>
<dbReference type="Pfam" id="PF00512">
    <property type="entry name" value="HisKA"/>
    <property type="match status" value="1"/>
</dbReference>
<keyword evidence="15" id="KW-1185">Reference proteome</keyword>
<dbReference type="InterPro" id="IPR036890">
    <property type="entry name" value="HATPase_C_sf"/>
</dbReference>
<comment type="catalytic activity">
    <reaction evidence="1">
        <text>ATP + protein L-histidine = ADP + protein N-phospho-L-histidine.</text>
        <dbReference type="EC" id="2.7.13.3"/>
    </reaction>
</comment>
<keyword evidence="4" id="KW-0597">Phosphoprotein</keyword>
<dbReference type="PRINTS" id="PR00344">
    <property type="entry name" value="BCTRLSENSOR"/>
</dbReference>
<dbReference type="GO" id="GO:0016301">
    <property type="term" value="F:kinase activity"/>
    <property type="evidence" value="ECO:0007669"/>
    <property type="project" value="UniProtKB-KW"/>
</dbReference>
<protein>
    <recommendedName>
        <fullName evidence="3">histidine kinase</fullName>
        <ecNumber evidence="3">2.7.13.3</ecNumber>
    </recommendedName>
</protein>
<evidence type="ECO:0000256" key="5">
    <source>
        <dbReference type="ARBA" id="ARBA00022679"/>
    </source>
</evidence>
<dbReference type="EC" id="2.7.13.3" evidence="3"/>
<name>A0ABP8QHS8_9BACT</name>
<dbReference type="InterPro" id="IPR004358">
    <property type="entry name" value="Sig_transdc_His_kin-like_C"/>
</dbReference>
<dbReference type="RefSeq" id="WP_208129781.1">
    <property type="nucleotide sequence ID" value="NZ_BAABGQ010000006.1"/>
</dbReference>
<evidence type="ECO:0000256" key="1">
    <source>
        <dbReference type="ARBA" id="ARBA00000085"/>
    </source>
</evidence>
<dbReference type="InterPro" id="IPR003661">
    <property type="entry name" value="HisK_dim/P_dom"/>
</dbReference>
<evidence type="ECO:0000256" key="11">
    <source>
        <dbReference type="SAM" id="Phobius"/>
    </source>
</evidence>
<keyword evidence="8 11" id="KW-1133">Transmembrane helix</keyword>
<dbReference type="SMART" id="SM00388">
    <property type="entry name" value="HisKA"/>
    <property type="match status" value="1"/>
</dbReference>
<keyword evidence="5" id="KW-0808">Transferase</keyword>
<dbReference type="CDD" id="cd00075">
    <property type="entry name" value="HATPase"/>
    <property type="match status" value="1"/>
</dbReference>
<reference evidence="15" key="1">
    <citation type="journal article" date="2019" name="Int. J. Syst. Evol. Microbiol.">
        <title>The Global Catalogue of Microorganisms (GCM) 10K type strain sequencing project: providing services to taxonomists for standard genome sequencing and annotation.</title>
        <authorList>
            <consortium name="The Broad Institute Genomics Platform"/>
            <consortium name="The Broad Institute Genome Sequencing Center for Infectious Disease"/>
            <person name="Wu L."/>
            <person name="Ma J."/>
        </authorList>
    </citation>
    <scope>NUCLEOTIDE SEQUENCE [LARGE SCALE GENOMIC DNA]</scope>
    <source>
        <strain evidence="15">JCM 17841</strain>
    </source>
</reference>
<dbReference type="CDD" id="cd00082">
    <property type="entry name" value="HisKA"/>
    <property type="match status" value="1"/>
</dbReference>
<comment type="subcellular location">
    <subcellularLocation>
        <location evidence="2">Membrane</location>
        <topology evidence="2">Multi-pass membrane protein</topology>
    </subcellularLocation>
</comment>